<dbReference type="PANTHER" id="PTHR46586">
    <property type="entry name" value="ANKYRIN REPEAT-CONTAINING PROTEIN"/>
    <property type="match status" value="1"/>
</dbReference>
<dbReference type="STRING" id="466.Lmac_0487"/>
<dbReference type="EMBL" id="LNYL01000010">
    <property type="protein sequence ID" value="KTD30671.1"/>
    <property type="molecule type" value="Genomic_DNA"/>
</dbReference>
<reference evidence="1 2" key="1">
    <citation type="submission" date="2015-11" db="EMBL/GenBank/DDBJ databases">
        <title>Genomic analysis of 38 Legionella species identifies large and diverse effector repertoires.</title>
        <authorList>
            <person name="Burstein D."/>
            <person name="Amaro F."/>
            <person name="Zusman T."/>
            <person name="Lifshitz Z."/>
            <person name="Cohen O."/>
            <person name="Gilbert J.A."/>
            <person name="Pupko T."/>
            <person name="Shuman H.A."/>
            <person name="Segal G."/>
        </authorList>
    </citation>
    <scope>NUCLEOTIDE SEQUENCE [LARGE SCALE GENOMIC DNA]</scope>
    <source>
        <strain evidence="1 2">PX-1-G2-E2</strain>
    </source>
</reference>
<sequence length="871" mass="99745">MIQINSIKSKKEHSIAAQIPMNLWISVFNSKLLWDEQSIQNKTVDSIIRSDLPTDNKQAFILTLILYPNIGADELIRFARAVLQLNDKDIFELSAALGQLDTLKWLNDHVPGKIVKRKHSPDLICTIAANGHLTTLEWLVAQRRDQLKEGWLWYSAFCKAAANGHLEMLKWFIAQTPSRQTEMIRKRDYEAFSQSVVNGVDILEWFAEQAPDEVIQMIESKEYFAFGHAAANGQIAALEWLVAKAGHKLTDMIVAKNYYAFREAGANGHLQTLEWLATQAPQELIEMIRSYNYYAFGEAAANGHLQTLEWLATQAPQELIEMIRSYNYYAFREAARNNHYSVCHWLLRNASCLAYAESHVSEYGAIVFPFIESTLSKLHLASESHHGPDPYNLTDPEDAWYCFYILRNLIRRNDRNLDDEIRFLLNIPSVKSLAHQRAEGQTNELLRLALHSGNREAAEILLNIEAVRVLAEENNFYQNEVNRGIDLSQLARDRESSMTALTSGEQKRLDAAIKRYEPMLKQAGVANLMDALRYQLAERYQANPARITVNGQLINLPLEFADFQQLNLEPEAHQEALKAYYQNKDHTALRYLSKPNHWMDKKASYVCVNEDKTERWSTFEEYQPLIVMLWLAAIDETMPPINGHTLEGRLNHFVEELALLGRAHNWDKKRINSRNKEEEYDDLKGDKPSCFSGVKRRLFQAVIGHPLLDILTKDNILQEIRDFARTFFDSQIKEENRVAFYRAFTYYLTMLNVDEVSAQCLSELNLPEEKQRDFILYLIKKYGDSYLSDRNFTQLVETMLALKPDSTDISEHFHALKLDGLTALYNTKLQSSLGKIGEAGFFAETSDESTEATRAATVTAVDEGTVRACAG</sequence>
<keyword evidence="2" id="KW-1185">Reference proteome</keyword>
<evidence type="ECO:0000313" key="1">
    <source>
        <dbReference type="EMBL" id="KTD30671.1"/>
    </source>
</evidence>
<dbReference type="Proteomes" id="UP000054908">
    <property type="component" value="Unassembled WGS sequence"/>
</dbReference>
<dbReference type="AlphaFoldDB" id="A0A0W0WED2"/>
<dbReference type="PANTHER" id="PTHR46586:SF3">
    <property type="entry name" value="ANKYRIN REPEAT-CONTAINING PROTEIN"/>
    <property type="match status" value="1"/>
</dbReference>
<dbReference type="RefSeq" id="WP_058451310.1">
    <property type="nucleotide sequence ID" value="NZ_CAAAIB010000005.1"/>
</dbReference>
<dbReference type="OrthoDB" id="5649599at2"/>
<dbReference type="SUPFAM" id="SSF140860">
    <property type="entry name" value="Pseudo ankyrin repeat-like"/>
    <property type="match status" value="1"/>
</dbReference>
<name>A0A0W0WED2_9GAMM</name>
<gene>
    <name evidence="1" type="ORF">Lmac_0487</name>
</gene>
<accession>A0A0W0WED2</accession>
<dbReference type="SUPFAM" id="SSF48403">
    <property type="entry name" value="Ankyrin repeat"/>
    <property type="match status" value="1"/>
</dbReference>
<dbReference type="PATRIC" id="fig|466.6.peg.515"/>
<dbReference type="InterPro" id="IPR052050">
    <property type="entry name" value="SecEffector_AnkRepeat"/>
</dbReference>
<evidence type="ECO:0000313" key="2">
    <source>
        <dbReference type="Proteomes" id="UP000054908"/>
    </source>
</evidence>
<comment type="caution">
    <text evidence="1">The sequence shown here is derived from an EMBL/GenBank/DDBJ whole genome shotgun (WGS) entry which is preliminary data.</text>
</comment>
<dbReference type="InterPro" id="IPR036770">
    <property type="entry name" value="Ankyrin_rpt-contain_sf"/>
</dbReference>
<proteinExistence type="predicted"/>
<organism evidence="1 2">
    <name type="scientific">Legionella maceachernii</name>
    <dbReference type="NCBI Taxonomy" id="466"/>
    <lineage>
        <taxon>Bacteria</taxon>
        <taxon>Pseudomonadati</taxon>
        <taxon>Pseudomonadota</taxon>
        <taxon>Gammaproteobacteria</taxon>
        <taxon>Legionellales</taxon>
        <taxon>Legionellaceae</taxon>
        <taxon>Legionella</taxon>
    </lineage>
</organism>
<protein>
    <submittedName>
        <fullName evidence="1">Ankyrin repeat family transporter protein</fullName>
    </submittedName>
</protein>
<dbReference type="Gene3D" id="1.25.40.20">
    <property type="entry name" value="Ankyrin repeat-containing domain"/>
    <property type="match status" value="2"/>
</dbReference>